<evidence type="ECO:0000313" key="3">
    <source>
        <dbReference type="Proteomes" id="UP000199361"/>
    </source>
</evidence>
<keyword evidence="3" id="KW-1185">Reference proteome</keyword>
<evidence type="ECO:0000259" key="1">
    <source>
        <dbReference type="Pfam" id="PF03358"/>
    </source>
</evidence>
<dbReference type="Pfam" id="PF03358">
    <property type="entry name" value="FMN_red"/>
    <property type="match status" value="1"/>
</dbReference>
<name>A0A1I0K4G2_9ACTN</name>
<reference evidence="2 3" key="1">
    <citation type="submission" date="2016-10" db="EMBL/GenBank/DDBJ databases">
        <authorList>
            <person name="de Groot N.N."/>
        </authorList>
    </citation>
    <scope>NUCLEOTIDE SEQUENCE [LARGE SCALE GENOMIC DNA]</scope>
    <source>
        <strain evidence="2 3">CGMCC 4.5598</strain>
    </source>
</reference>
<accession>A0A1I0K4G2</accession>
<evidence type="ECO:0000313" key="2">
    <source>
        <dbReference type="EMBL" id="SEU18693.1"/>
    </source>
</evidence>
<organism evidence="2 3">
    <name type="scientific">Nonomuraea wenchangensis</name>
    <dbReference type="NCBI Taxonomy" id="568860"/>
    <lineage>
        <taxon>Bacteria</taxon>
        <taxon>Bacillati</taxon>
        <taxon>Actinomycetota</taxon>
        <taxon>Actinomycetes</taxon>
        <taxon>Streptosporangiales</taxon>
        <taxon>Streptosporangiaceae</taxon>
        <taxon>Nonomuraea</taxon>
    </lineage>
</organism>
<dbReference type="InterPro" id="IPR005025">
    <property type="entry name" value="FMN_Rdtase-like_dom"/>
</dbReference>
<gene>
    <name evidence="2" type="ORF">SAMN05421811_10738</name>
</gene>
<dbReference type="RefSeq" id="WP_177240812.1">
    <property type="nucleotide sequence ID" value="NZ_FOHX01000007.1"/>
</dbReference>
<dbReference type="AlphaFoldDB" id="A0A1I0K4G2"/>
<dbReference type="InterPro" id="IPR029039">
    <property type="entry name" value="Flavoprotein-like_sf"/>
</dbReference>
<feature type="domain" description="NADPH-dependent FMN reductase-like" evidence="1">
    <location>
        <begin position="1"/>
        <end position="135"/>
    </location>
</feature>
<sequence>MKIIGIAAGLHAGSFVNRLLGAAGGELPEDVGFEVWSGLPEIPPYEPGPVPAPVRELTRLILAADAVVVTAPEHSLLPDELIDTLDWLTARGVLAGRLVAVMSASARACGAMWAQAELYKRLQSAGAVVTGAELVILPGRRHFDEDGRLSDPVLRAQVRDVIGRLCPAELVEPDLDIESGLTEVPGLDEVVEPALGLRGEPALELPEVALDALKAGVREPVLSR</sequence>
<dbReference type="EMBL" id="FOHX01000007">
    <property type="protein sequence ID" value="SEU18693.1"/>
    <property type="molecule type" value="Genomic_DNA"/>
</dbReference>
<dbReference type="Gene3D" id="3.40.50.360">
    <property type="match status" value="1"/>
</dbReference>
<dbReference type="SUPFAM" id="SSF52218">
    <property type="entry name" value="Flavoproteins"/>
    <property type="match status" value="1"/>
</dbReference>
<dbReference type="STRING" id="568860.SAMN05421811_10738"/>
<proteinExistence type="predicted"/>
<dbReference type="GO" id="GO:0016491">
    <property type="term" value="F:oxidoreductase activity"/>
    <property type="evidence" value="ECO:0007669"/>
    <property type="project" value="InterPro"/>
</dbReference>
<protein>
    <submittedName>
        <fullName evidence="2">NAD(P)H-dependent FMN reductase</fullName>
    </submittedName>
</protein>
<dbReference type="Proteomes" id="UP000199361">
    <property type="component" value="Unassembled WGS sequence"/>
</dbReference>